<feature type="transmembrane region" description="Helical" evidence="1">
    <location>
        <begin position="32"/>
        <end position="54"/>
    </location>
</feature>
<dbReference type="EMBL" id="MU004346">
    <property type="protein sequence ID" value="KAF2655674.1"/>
    <property type="molecule type" value="Genomic_DNA"/>
</dbReference>
<proteinExistence type="predicted"/>
<sequence>MANSIEGGLDSRAGGPFISENYQRLPISRLDIIFASIIFGLTILFAGPATYIGARQTRACRRPLNSVYIWMIWLEIAACLAIAFQCLFFLLNLIRPSFYFYFFILVCWSIQVQCLLQIIVNRLRVILPDKQKGKKLVIGVAVFVTLINISVFCIWLPARLQISRRFIHLNEIWDRIEKVLFFLVDATLNWYFIREVKANLVRNGLHKYDRLARFNQRIIIVSLLMDILIIGAMSIPNGFVYAICHPLAYLVKLNIELVMANLIKKIATADSQHADDISVLYERATSFFSEQGDTGLALEKRHSLRRLSRFMPMGYQIRKTQEYSVHSMSRLDSDSGTTTRLGGTILPETRPRDVQAEQDALPKITVNTARGSVMLKSGLGCDREAIPARPEPVLKHRYDRQCSQHR</sequence>
<feature type="transmembrane region" description="Helical" evidence="1">
    <location>
        <begin position="66"/>
        <end position="91"/>
    </location>
</feature>
<keyword evidence="3" id="KW-1185">Reference proteome</keyword>
<feature type="transmembrane region" description="Helical" evidence="1">
    <location>
        <begin position="136"/>
        <end position="158"/>
    </location>
</feature>
<dbReference type="PANTHER" id="PTHR35179:SF1">
    <property type="entry name" value="INTEGRAL MEMBRANE PROTEIN"/>
    <property type="match status" value="1"/>
</dbReference>
<evidence type="ECO:0000313" key="3">
    <source>
        <dbReference type="Proteomes" id="UP000799324"/>
    </source>
</evidence>
<gene>
    <name evidence="2" type="ORF">K491DRAFT_598406</name>
</gene>
<dbReference type="AlphaFoldDB" id="A0A6A6TAQ9"/>
<name>A0A6A6TAQ9_9PLEO</name>
<evidence type="ECO:0000256" key="1">
    <source>
        <dbReference type="SAM" id="Phobius"/>
    </source>
</evidence>
<evidence type="ECO:0000313" key="2">
    <source>
        <dbReference type="EMBL" id="KAF2655674.1"/>
    </source>
</evidence>
<feature type="transmembrane region" description="Helical" evidence="1">
    <location>
        <begin position="97"/>
        <end position="116"/>
    </location>
</feature>
<dbReference type="OrthoDB" id="3205825at2759"/>
<organism evidence="2 3">
    <name type="scientific">Lophiostoma macrostomum CBS 122681</name>
    <dbReference type="NCBI Taxonomy" id="1314788"/>
    <lineage>
        <taxon>Eukaryota</taxon>
        <taxon>Fungi</taxon>
        <taxon>Dikarya</taxon>
        <taxon>Ascomycota</taxon>
        <taxon>Pezizomycotina</taxon>
        <taxon>Dothideomycetes</taxon>
        <taxon>Pleosporomycetidae</taxon>
        <taxon>Pleosporales</taxon>
        <taxon>Lophiostomataceae</taxon>
        <taxon>Lophiostoma</taxon>
    </lineage>
</organism>
<feature type="transmembrane region" description="Helical" evidence="1">
    <location>
        <begin position="214"/>
        <end position="233"/>
    </location>
</feature>
<keyword evidence="1" id="KW-1133">Transmembrane helix</keyword>
<accession>A0A6A6TAQ9</accession>
<keyword evidence="1" id="KW-0812">Transmembrane</keyword>
<dbReference type="Proteomes" id="UP000799324">
    <property type="component" value="Unassembled WGS sequence"/>
</dbReference>
<dbReference type="PANTHER" id="PTHR35179">
    <property type="entry name" value="PROTEIN CBG02620"/>
    <property type="match status" value="1"/>
</dbReference>
<reference evidence="2" key="1">
    <citation type="journal article" date="2020" name="Stud. Mycol.">
        <title>101 Dothideomycetes genomes: a test case for predicting lifestyles and emergence of pathogens.</title>
        <authorList>
            <person name="Haridas S."/>
            <person name="Albert R."/>
            <person name="Binder M."/>
            <person name="Bloem J."/>
            <person name="Labutti K."/>
            <person name="Salamov A."/>
            <person name="Andreopoulos B."/>
            <person name="Baker S."/>
            <person name="Barry K."/>
            <person name="Bills G."/>
            <person name="Bluhm B."/>
            <person name="Cannon C."/>
            <person name="Castanera R."/>
            <person name="Culley D."/>
            <person name="Daum C."/>
            <person name="Ezra D."/>
            <person name="Gonzalez J."/>
            <person name="Henrissat B."/>
            <person name="Kuo A."/>
            <person name="Liang C."/>
            <person name="Lipzen A."/>
            <person name="Lutzoni F."/>
            <person name="Magnuson J."/>
            <person name="Mondo S."/>
            <person name="Nolan M."/>
            <person name="Ohm R."/>
            <person name="Pangilinan J."/>
            <person name="Park H.-J."/>
            <person name="Ramirez L."/>
            <person name="Alfaro M."/>
            <person name="Sun H."/>
            <person name="Tritt A."/>
            <person name="Yoshinaga Y."/>
            <person name="Zwiers L.-H."/>
            <person name="Turgeon B."/>
            <person name="Goodwin S."/>
            <person name="Spatafora J."/>
            <person name="Crous P."/>
            <person name="Grigoriev I."/>
        </authorList>
    </citation>
    <scope>NUCLEOTIDE SEQUENCE</scope>
    <source>
        <strain evidence="2">CBS 122681</strain>
    </source>
</reference>
<keyword evidence="1" id="KW-0472">Membrane</keyword>
<protein>
    <submittedName>
        <fullName evidence="2">Uncharacterized protein</fullName>
    </submittedName>
</protein>